<keyword evidence="3" id="KW-1185">Reference proteome</keyword>
<feature type="domain" description="Reverse transcriptase" evidence="1">
    <location>
        <begin position="1"/>
        <end position="154"/>
    </location>
</feature>
<dbReference type="SUPFAM" id="SSF56672">
    <property type="entry name" value="DNA/RNA polymerases"/>
    <property type="match status" value="1"/>
</dbReference>
<evidence type="ECO:0000313" key="2">
    <source>
        <dbReference type="EMBL" id="GBN45593.1"/>
    </source>
</evidence>
<evidence type="ECO:0000313" key="3">
    <source>
        <dbReference type="Proteomes" id="UP000499080"/>
    </source>
</evidence>
<dbReference type="EMBL" id="BGPR01130862">
    <property type="protein sequence ID" value="GBN45593.1"/>
    <property type="molecule type" value="Genomic_DNA"/>
</dbReference>
<gene>
    <name evidence="2" type="ORF">AVEN_47607_1</name>
</gene>
<evidence type="ECO:0000259" key="1">
    <source>
        <dbReference type="PROSITE" id="PS50878"/>
    </source>
</evidence>
<dbReference type="Proteomes" id="UP000499080">
    <property type="component" value="Unassembled WGS sequence"/>
</dbReference>
<dbReference type="InterPro" id="IPR000477">
    <property type="entry name" value="RT_dom"/>
</dbReference>
<dbReference type="GO" id="GO:0071897">
    <property type="term" value="P:DNA biosynthetic process"/>
    <property type="evidence" value="ECO:0007669"/>
    <property type="project" value="UniProtKB-ARBA"/>
</dbReference>
<comment type="caution">
    <text evidence="2">The sequence shown here is derived from an EMBL/GenBank/DDBJ whole genome shotgun (WGS) entry which is preliminary data.</text>
</comment>
<proteinExistence type="predicted"/>
<dbReference type="InterPro" id="IPR043502">
    <property type="entry name" value="DNA/RNA_pol_sf"/>
</dbReference>
<protein>
    <recommendedName>
        <fullName evidence="1">Reverse transcriptase domain-containing protein</fullName>
    </recommendedName>
</protein>
<accession>A0A4Y2P3L1</accession>
<organism evidence="2 3">
    <name type="scientific">Araneus ventricosus</name>
    <name type="common">Orbweaver spider</name>
    <name type="synonym">Epeira ventricosa</name>
    <dbReference type="NCBI Taxonomy" id="182803"/>
    <lineage>
        <taxon>Eukaryota</taxon>
        <taxon>Metazoa</taxon>
        <taxon>Ecdysozoa</taxon>
        <taxon>Arthropoda</taxon>
        <taxon>Chelicerata</taxon>
        <taxon>Arachnida</taxon>
        <taxon>Araneae</taxon>
        <taxon>Araneomorphae</taxon>
        <taxon>Entelegynae</taxon>
        <taxon>Araneoidea</taxon>
        <taxon>Araneidae</taxon>
        <taxon>Araneus</taxon>
    </lineage>
</organism>
<sequence length="154" mass="17188">MESRNITSPNQHVFRECRFVDTAIHSLINRIADAKRKSKHVLVLTIDIKGAFDNLHHQVIIDSLIRSGAPGNFVQIFIRLLHNRLVTMQTPEGKVSKEKGKVVFPQGSCSGPALCNLVANDILTQHWPAEVFIEASADDFDLVIHSNVLSKLNL</sequence>
<name>A0A4Y2P3L1_ARAVE</name>
<reference evidence="2 3" key="1">
    <citation type="journal article" date="2019" name="Sci. Rep.">
        <title>Orb-weaving spider Araneus ventricosus genome elucidates the spidroin gene catalogue.</title>
        <authorList>
            <person name="Kono N."/>
            <person name="Nakamura H."/>
            <person name="Ohtoshi R."/>
            <person name="Moran D.A.P."/>
            <person name="Shinohara A."/>
            <person name="Yoshida Y."/>
            <person name="Fujiwara M."/>
            <person name="Mori M."/>
            <person name="Tomita M."/>
            <person name="Arakawa K."/>
        </authorList>
    </citation>
    <scope>NUCLEOTIDE SEQUENCE [LARGE SCALE GENOMIC DNA]</scope>
</reference>
<dbReference type="Pfam" id="PF00078">
    <property type="entry name" value="RVT_1"/>
    <property type="match status" value="1"/>
</dbReference>
<dbReference type="OrthoDB" id="6437148at2759"/>
<dbReference type="PROSITE" id="PS50878">
    <property type="entry name" value="RT_POL"/>
    <property type="match status" value="1"/>
</dbReference>
<dbReference type="PANTHER" id="PTHR19446">
    <property type="entry name" value="REVERSE TRANSCRIPTASES"/>
    <property type="match status" value="1"/>
</dbReference>
<dbReference type="AlphaFoldDB" id="A0A4Y2P3L1"/>